<feature type="region of interest" description="Disordered" evidence="1">
    <location>
        <begin position="63"/>
        <end position="146"/>
    </location>
</feature>
<keyword evidence="3" id="KW-1185">Reference proteome</keyword>
<sequence>MSEACGFESVGPRLRRVAAEWGFSDGTIQTALLLQHEDSSGSRPVEAWQAAFLELCLQVDGGNADKWEDNDDKDISNGDAAPDYVGDFDSDEDEIHGACSDSMAASDLDDLDLDGDGGSEGIDSDSSGGSVPHSCKRDGKLKHAVL</sequence>
<accession>A0A6A0A799</accession>
<proteinExistence type="predicted"/>
<dbReference type="EMBL" id="BLLF01003848">
    <property type="protein sequence ID" value="GFH28371.1"/>
    <property type="molecule type" value="Genomic_DNA"/>
</dbReference>
<evidence type="ECO:0000313" key="3">
    <source>
        <dbReference type="Proteomes" id="UP000485058"/>
    </source>
</evidence>
<protein>
    <submittedName>
        <fullName evidence="2">Uncharacterized protein</fullName>
    </submittedName>
</protein>
<feature type="compositionally biased region" description="Acidic residues" evidence="1">
    <location>
        <begin position="107"/>
        <end position="117"/>
    </location>
</feature>
<dbReference type="AlphaFoldDB" id="A0A6A0A799"/>
<organism evidence="2 3">
    <name type="scientific">Haematococcus lacustris</name>
    <name type="common">Green alga</name>
    <name type="synonym">Haematococcus pluvialis</name>
    <dbReference type="NCBI Taxonomy" id="44745"/>
    <lineage>
        <taxon>Eukaryota</taxon>
        <taxon>Viridiplantae</taxon>
        <taxon>Chlorophyta</taxon>
        <taxon>core chlorophytes</taxon>
        <taxon>Chlorophyceae</taxon>
        <taxon>CS clade</taxon>
        <taxon>Chlamydomonadales</taxon>
        <taxon>Haematococcaceae</taxon>
        <taxon>Haematococcus</taxon>
    </lineage>
</organism>
<reference evidence="2 3" key="1">
    <citation type="submission" date="2020-02" db="EMBL/GenBank/DDBJ databases">
        <title>Draft genome sequence of Haematococcus lacustris strain NIES-144.</title>
        <authorList>
            <person name="Morimoto D."/>
            <person name="Nakagawa S."/>
            <person name="Yoshida T."/>
            <person name="Sawayama S."/>
        </authorList>
    </citation>
    <scope>NUCLEOTIDE SEQUENCE [LARGE SCALE GENOMIC DNA]</scope>
    <source>
        <strain evidence="2 3">NIES-144</strain>
    </source>
</reference>
<evidence type="ECO:0000256" key="1">
    <source>
        <dbReference type="SAM" id="MobiDB-lite"/>
    </source>
</evidence>
<dbReference type="Proteomes" id="UP000485058">
    <property type="component" value="Unassembled WGS sequence"/>
</dbReference>
<comment type="caution">
    <text evidence="2">The sequence shown here is derived from an EMBL/GenBank/DDBJ whole genome shotgun (WGS) entry which is preliminary data.</text>
</comment>
<name>A0A6A0A799_HAELA</name>
<evidence type="ECO:0000313" key="2">
    <source>
        <dbReference type="EMBL" id="GFH28371.1"/>
    </source>
</evidence>
<gene>
    <name evidence="2" type="ORF">HaLaN_26849</name>
</gene>